<organism evidence="5 6">
    <name type="scientific">Caldiarchaeum subterraneum</name>
    <dbReference type="NCBI Taxonomy" id="311458"/>
    <lineage>
        <taxon>Archaea</taxon>
        <taxon>Nitrososphaerota</taxon>
        <taxon>Candidatus Caldarchaeales</taxon>
        <taxon>Candidatus Caldarchaeaceae</taxon>
        <taxon>Candidatus Caldarchaeum</taxon>
    </lineage>
</organism>
<dbReference type="Pfam" id="PF00266">
    <property type="entry name" value="Aminotran_5"/>
    <property type="match status" value="1"/>
</dbReference>
<gene>
    <name evidence="5" type="ORF">EYH45_06740</name>
</gene>
<dbReference type="SUPFAM" id="SSF53383">
    <property type="entry name" value="PLP-dependent transferases"/>
    <property type="match status" value="1"/>
</dbReference>
<comment type="similarity">
    <text evidence="2">Belongs to the class-V pyridoxal-phosphate-dependent aminotransferase family.</text>
</comment>
<evidence type="ECO:0000256" key="1">
    <source>
        <dbReference type="ARBA" id="ARBA00001933"/>
    </source>
</evidence>
<dbReference type="Gene3D" id="3.90.1150.10">
    <property type="entry name" value="Aspartate Aminotransferase, domain 1"/>
    <property type="match status" value="1"/>
</dbReference>
<evidence type="ECO:0000259" key="4">
    <source>
        <dbReference type="Pfam" id="PF00266"/>
    </source>
</evidence>
<evidence type="ECO:0000256" key="2">
    <source>
        <dbReference type="ARBA" id="ARBA00009236"/>
    </source>
</evidence>
<evidence type="ECO:0000313" key="6">
    <source>
        <dbReference type="Proteomes" id="UP000608579"/>
    </source>
</evidence>
<sequence>MGLGWSYYVDKRILMIPGPTELHPRVVKALQGPIYPHYGEEWGRIYGEAVEYARRIINARRGELHIIHGPATLGLEMGLTNLLQRGDKAVALVTGFFSSRLAEVSRFCGAEVTTLRAEMGRVIPPEELKETLEQLKDVKLVMMVHSETTTATLSPIEEYSRIAKEHGALTLVDAISSFGGVAIDFNDAKLDCLVGSSNKCLNSIPGATPIAFSDEALEHVKKRSTKPFTWYTNLKVWRKYIDMWGDMGHPYPATVNTYSILAFREAAEAAVEEGMRERHERHVKVAQAVRKALRAMGFRTVADEGSASPTVTSAFIPEEVGGRLDELLEVMKKRFRIFIGSGVDENEKDIIRIGHMGVTASIQYLAPTLSALVKTLRALGYSAPDGASEFVKTLNESI</sequence>
<feature type="domain" description="Aminotransferase class V" evidence="4">
    <location>
        <begin position="37"/>
        <end position="313"/>
    </location>
</feature>
<keyword evidence="5" id="KW-0032">Aminotransferase</keyword>
<comment type="caution">
    <text evidence="5">The sequence shown here is derived from an EMBL/GenBank/DDBJ whole genome shotgun (WGS) entry which is preliminary data.</text>
</comment>
<comment type="cofactor">
    <cofactor evidence="1">
        <name>pyridoxal 5'-phosphate</name>
        <dbReference type="ChEBI" id="CHEBI:597326"/>
    </cofactor>
</comment>
<protein>
    <submittedName>
        <fullName evidence="5">Alanine--glyoxylate aminotransferase family protein</fullName>
    </submittedName>
</protein>
<dbReference type="InterPro" id="IPR000192">
    <property type="entry name" value="Aminotrans_V_dom"/>
</dbReference>
<dbReference type="PANTHER" id="PTHR21152:SF40">
    <property type="entry name" value="ALANINE--GLYOXYLATE AMINOTRANSFERASE"/>
    <property type="match status" value="1"/>
</dbReference>
<proteinExistence type="inferred from homology"/>
<dbReference type="PANTHER" id="PTHR21152">
    <property type="entry name" value="AMINOTRANSFERASE CLASS V"/>
    <property type="match status" value="1"/>
</dbReference>
<dbReference type="AlphaFoldDB" id="A0A833A566"/>
<dbReference type="Gene3D" id="3.40.640.10">
    <property type="entry name" value="Type I PLP-dependent aspartate aminotransferase-like (Major domain)"/>
    <property type="match status" value="1"/>
</dbReference>
<dbReference type="GO" id="GO:0008453">
    <property type="term" value="F:alanine-glyoxylate transaminase activity"/>
    <property type="evidence" value="ECO:0007669"/>
    <property type="project" value="TreeGrafter"/>
</dbReference>
<evidence type="ECO:0000313" key="5">
    <source>
        <dbReference type="EMBL" id="HIQ30243.1"/>
    </source>
</evidence>
<dbReference type="InterPro" id="IPR015421">
    <property type="entry name" value="PyrdxlP-dep_Trfase_major"/>
</dbReference>
<dbReference type="Proteomes" id="UP000608579">
    <property type="component" value="Unassembled WGS sequence"/>
</dbReference>
<dbReference type="PIRSF" id="PIRSF000524">
    <property type="entry name" value="SPT"/>
    <property type="match status" value="1"/>
</dbReference>
<dbReference type="InterPro" id="IPR015424">
    <property type="entry name" value="PyrdxlP-dep_Trfase"/>
</dbReference>
<evidence type="ECO:0000256" key="3">
    <source>
        <dbReference type="ARBA" id="ARBA00022898"/>
    </source>
</evidence>
<dbReference type="EMBL" id="DQVM01000128">
    <property type="protein sequence ID" value="HIQ30243.1"/>
    <property type="molecule type" value="Genomic_DNA"/>
</dbReference>
<accession>A0A833A566</accession>
<reference evidence="5" key="1">
    <citation type="journal article" date="2020" name="ISME J.">
        <title>Gammaproteobacteria mediating utilization of methyl-, sulfur- and petroleum organic compounds in deep ocean hydrothermal plumes.</title>
        <authorList>
            <person name="Zhou Z."/>
            <person name="Liu Y."/>
            <person name="Pan J."/>
            <person name="Cron B.R."/>
            <person name="Toner B.M."/>
            <person name="Anantharaman K."/>
            <person name="Breier J.A."/>
            <person name="Dick G.J."/>
            <person name="Li M."/>
        </authorList>
    </citation>
    <scope>NUCLEOTIDE SEQUENCE</scope>
    <source>
        <strain evidence="5">SZUA-1515</strain>
    </source>
</reference>
<keyword evidence="5" id="KW-0808">Transferase</keyword>
<dbReference type="InterPro" id="IPR015422">
    <property type="entry name" value="PyrdxlP-dep_Trfase_small"/>
</dbReference>
<dbReference type="GO" id="GO:0019265">
    <property type="term" value="P:glycine biosynthetic process, by transamination of glyoxylate"/>
    <property type="evidence" value="ECO:0007669"/>
    <property type="project" value="TreeGrafter"/>
</dbReference>
<dbReference type="GO" id="GO:0004760">
    <property type="term" value="F:L-serine-pyruvate transaminase activity"/>
    <property type="evidence" value="ECO:0007669"/>
    <property type="project" value="TreeGrafter"/>
</dbReference>
<keyword evidence="3" id="KW-0663">Pyridoxal phosphate</keyword>
<dbReference type="InterPro" id="IPR024169">
    <property type="entry name" value="SP_NH2Trfase/AEP_transaminase"/>
</dbReference>
<name>A0A833A566_CALS0</name>